<dbReference type="Proteomes" id="UP000887580">
    <property type="component" value="Unplaced"/>
</dbReference>
<organism evidence="1 2">
    <name type="scientific">Panagrolaimus sp. PS1159</name>
    <dbReference type="NCBI Taxonomy" id="55785"/>
    <lineage>
        <taxon>Eukaryota</taxon>
        <taxon>Metazoa</taxon>
        <taxon>Ecdysozoa</taxon>
        <taxon>Nematoda</taxon>
        <taxon>Chromadorea</taxon>
        <taxon>Rhabditida</taxon>
        <taxon>Tylenchina</taxon>
        <taxon>Panagrolaimomorpha</taxon>
        <taxon>Panagrolaimoidea</taxon>
        <taxon>Panagrolaimidae</taxon>
        <taxon>Panagrolaimus</taxon>
    </lineage>
</organism>
<accession>A0AC35FVA2</accession>
<evidence type="ECO:0000313" key="1">
    <source>
        <dbReference type="Proteomes" id="UP000887580"/>
    </source>
</evidence>
<proteinExistence type="predicted"/>
<name>A0AC35FVA2_9BILA</name>
<dbReference type="WBParaSite" id="PS1159_v2.g21126.t1">
    <property type="protein sequence ID" value="PS1159_v2.g21126.t1"/>
    <property type="gene ID" value="PS1159_v2.g21126"/>
</dbReference>
<sequence length="299" mass="34533">MIICGTLNPQLEIPPTINISLTKPLPQNFSLPSGIIYYIKHTPTATDSSYQKILQTCKFFITGKYVLTVGNFYIKEESNDIMLDYLTRINALSENLTFKLWLKRSLDIIVNSDIMTKFLKNIYRCNLMDITISHQSFSFNNYLMLIEGGGIKELSLYNNIIKYGNGKMVPFEELMQQVPNVIMFTFSYTQTPQSPFNSKTAEKLTALPKFEHLKYLKIYDIYPKFNAIHFCDFIKKNGGSYGITFCSSAINEAWVKMFDTELKERDFIVKMKEYSDILPFSKSNNTQNLTSIEVRKKIG</sequence>
<evidence type="ECO:0000313" key="2">
    <source>
        <dbReference type="WBParaSite" id="PS1159_v2.g21126.t1"/>
    </source>
</evidence>
<reference evidence="2" key="1">
    <citation type="submission" date="2022-11" db="UniProtKB">
        <authorList>
            <consortium name="WormBaseParasite"/>
        </authorList>
    </citation>
    <scope>IDENTIFICATION</scope>
</reference>
<protein>
    <submittedName>
        <fullName evidence="2">Uncharacterized protein</fullName>
    </submittedName>
</protein>